<evidence type="ECO:0000256" key="7">
    <source>
        <dbReference type="SAM" id="MobiDB-lite"/>
    </source>
</evidence>
<organism evidence="8">
    <name type="scientific">Timema poppense</name>
    <name type="common">Walking stick</name>
    <dbReference type="NCBI Taxonomy" id="170557"/>
    <lineage>
        <taxon>Eukaryota</taxon>
        <taxon>Metazoa</taxon>
        <taxon>Ecdysozoa</taxon>
        <taxon>Arthropoda</taxon>
        <taxon>Hexapoda</taxon>
        <taxon>Insecta</taxon>
        <taxon>Pterygota</taxon>
        <taxon>Neoptera</taxon>
        <taxon>Polyneoptera</taxon>
        <taxon>Phasmatodea</taxon>
        <taxon>Timematodea</taxon>
        <taxon>Timematoidea</taxon>
        <taxon>Timematidae</taxon>
        <taxon>Timema</taxon>
    </lineage>
</organism>
<evidence type="ECO:0000313" key="8">
    <source>
        <dbReference type="EMBL" id="CAD7416120.1"/>
    </source>
</evidence>
<dbReference type="EMBL" id="OD010486">
    <property type="protein sequence ID" value="CAD7416120.1"/>
    <property type="molecule type" value="Genomic_DNA"/>
</dbReference>
<sequence length="171" mass="19540">MAKFNECMAKSSFLRWIYTNYHAYAETKAMYEKYDATIAGAPGRGGEYENQIGFGWTNGYVMDLLFKYGDQLIPPPPTRFSKPQVTTQEEESTTESKLEMSHLLLLQGRDELEVPASQALTLVEPRCPTYYRCKEAMDLGGTQMSHLLPLQGRDGPWWNPYIPLTTVARKR</sequence>
<protein>
    <recommendedName>
        <fullName evidence="4">Trehalase</fullName>
        <ecNumber evidence="3">3.2.1.28</ecNumber>
    </recommendedName>
    <alternativeName>
        <fullName evidence="5">Alpha,alpha-trehalase</fullName>
    </alternativeName>
    <alternativeName>
        <fullName evidence="6">Alpha,alpha-trehalose glucohydrolase</fullName>
    </alternativeName>
</protein>
<reference evidence="8" key="1">
    <citation type="submission" date="2020-11" db="EMBL/GenBank/DDBJ databases">
        <authorList>
            <person name="Tran Van P."/>
        </authorList>
    </citation>
    <scope>NUCLEOTIDE SEQUENCE</scope>
</reference>
<evidence type="ECO:0000256" key="6">
    <source>
        <dbReference type="ARBA" id="ARBA00031637"/>
    </source>
</evidence>
<evidence type="ECO:0000256" key="4">
    <source>
        <dbReference type="ARBA" id="ARBA00019905"/>
    </source>
</evidence>
<evidence type="ECO:0000256" key="3">
    <source>
        <dbReference type="ARBA" id="ARBA00012757"/>
    </source>
</evidence>
<dbReference type="SUPFAM" id="SSF48208">
    <property type="entry name" value="Six-hairpin glycosidases"/>
    <property type="match status" value="1"/>
</dbReference>
<dbReference type="GO" id="GO:0004555">
    <property type="term" value="F:alpha,alpha-trehalase activity"/>
    <property type="evidence" value="ECO:0007669"/>
    <property type="project" value="UniProtKB-EC"/>
</dbReference>
<evidence type="ECO:0000256" key="1">
    <source>
        <dbReference type="ARBA" id="ARBA00001576"/>
    </source>
</evidence>
<dbReference type="InterPro" id="IPR001661">
    <property type="entry name" value="Glyco_hydro_37"/>
</dbReference>
<evidence type="ECO:0000256" key="2">
    <source>
        <dbReference type="ARBA" id="ARBA00005615"/>
    </source>
</evidence>
<dbReference type="AlphaFoldDB" id="A0A7R9DJZ6"/>
<comment type="catalytic activity">
    <reaction evidence="1">
        <text>alpha,alpha-trehalose + H2O = alpha-D-glucose + beta-D-glucose</text>
        <dbReference type="Rhea" id="RHEA:32675"/>
        <dbReference type="ChEBI" id="CHEBI:15377"/>
        <dbReference type="ChEBI" id="CHEBI:15903"/>
        <dbReference type="ChEBI" id="CHEBI:16551"/>
        <dbReference type="ChEBI" id="CHEBI:17925"/>
        <dbReference type="EC" id="3.2.1.28"/>
    </reaction>
</comment>
<dbReference type="Gene3D" id="1.50.10.10">
    <property type="match status" value="1"/>
</dbReference>
<dbReference type="PANTHER" id="PTHR23403">
    <property type="entry name" value="TREHALASE"/>
    <property type="match status" value="1"/>
</dbReference>
<dbReference type="Pfam" id="PF01204">
    <property type="entry name" value="Trehalase"/>
    <property type="match status" value="1"/>
</dbReference>
<dbReference type="InterPro" id="IPR012341">
    <property type="entry name" value="6hp_glycosidase-like_sf"/>
</dbReference>
<evidence type="ECO:0000256" key="5">
    <source>
        <dbReference type="ARBA" id="ARBA00030473"/>
    </source>
</evidence>
<comment type="similarity">
    <text evidence="2">Belongs to the glycosyl hydrolase 37 family.</text>
</comment>
<dbReference type="PANTHER" id="PTHR23403:SF1">
    <property type="entry name" value="TREHALASE"/>
    <property type="match status" value="1"/>
</dbReference>
<name>A0A7R9DJZ6_TIMPO</name>
<dbReference type="InterPro" id="IPR008928">
    <property type="entry name" value="6-hairpin_glycosidase_sf"/>
</dbReference>
<dbReference type="GO" id="GO:0005993">
    <property type="term" value="P:trehalose catabolic process"/>
    <property type="evidence" value="ECO:0007669"/>
    <property type="project" value="TreeGrafter"/>
</dbReference>
<accession>A0A7R9DJZ6</accession>
<proteinExistence type="inferred from homology"/>
<feature type="region of interest" description="Disordered" evidence="7">
    <location>
        <begin position="77"/>
        <end position="97"/>
    </location>
</feature>
<gene>
    <name evidence="8" type="ORF">TPSB3V08_LOCUS10811</name>
</gene>
<dbReference type="EC" id="3.2.1.28" evidence="3"/>